<comment type="caution">
    <text evidence="1">Lacks conserved residue(s) required for the propagation of feature annotation.</text>
</comment>
<sequence length="136" mass="15603">MPRHEVRLKKIKVLIVEEYEGIIQVFRRLLRTAPEIEIVWEARSEAEAIMALEMFKPDIILVNFASSGRQATKIWKEFKTQAPESRLLALTIPENPTLVRQAKTLGVTFLAKEEMVRTLVPTIRALIESSMEKCSP</sequence>
<proteinExistence type="predicted"/>
<gene>
    <name evidence="3" type="ORF">MNODULE_01180</name>
</gene>
<feature type="domain" description="Response regulatory" evidence="2">
    <location>
        <begin position="12"/>
        <end position="127"/>
    </location>
</feature>
<dbReference type="Proteomes" id="UP000534783">
    <property type="component" value="Unassembled WGS sequence"/>
</dbReference>
<dbReference type="Pfam" id="PF00072">
    <property type="entry name" value="Response_reg"/>
    <property type="match status" value="1"/>
</dbReference>
<accession>A0A7X6I9F8</accession>
<dbReference type="GO" id="GO:0000160">
    <property type="term" value="P:phosphorelay signal transduction system"/>
    <property type="evidence" value="ECO:0007669"/>
    <property type="project" value="InterPro"/>
</dbReference>
<organism evidence="3 4">
    <name type="scientific">Candidatus Manganitrophus noduliformans</name>
    <dbReference type="NCBI Taxonomy" id="2606439"/>
    <lineage>
        <taxon>Bacteria</taxon>
        <taxon>Pseudomonadati</taxon>
        <taxon>Nitrospirota</taxon>
        <taxon>Nitrospiria</taxon>
        <taxon>Candidatus Troglogloeales</taxon>
        <taxon>Candidatus Manganitrophaceae</taxon>
        <taxon>Candidatus Manganitrophus</taxon>
    </lineage>
</organism>
<comment type="caution">
    <text evidence="3">The sequence shown here is derived from an EMBL/GenBank/DDBJ whole genome shotgun (WGS) entry which is preliminary data.</text>
</comment>
<dbReference type="EMBL" id="VTOW01000001">
    <property type="protein sequence ID" value="NKE69366.1"/>
    <property type="molecule type" value="Genomic_DNA"/>
</dbReference>
<evidence type="ECO:0000313" key="3">
    <source>
        <dbReference type="EMBL" id="NKE69366.1"/>
    </source>
</evidence>
<evidence type="ECO:0000259" key="2">
    <source>
        <dbReference type="PROSITE" id="PS50110"/>
    </source>
</evidence>
<reference evidence="3 4" key="1">
    <citation type="journal article" date="2020" name="Nature">
        <title>Bacterial chemolithoautotrophy via manganese oxidation.</title>
        <authorList>
            <person name="Yu H."/>
            <person name="Leadbetter J.R."/>
        </authorList>
    </citation>
    <scope>NUCLEOTIDE SEQUENCE [LARGE SCALE GENOMIC DNA]</scope>
    <source>
        <strain evidence="3 4">Mn-1</strain>
    </source>
</reference>
<evidence type="ECO:0000313" key="4">
    <source>
        <dbReference type="Proteomes" id="UP000534783"/>
    </source>
</evidence>
<dbReference type="InterPro" id="IPR011006">
    <property type="entry name" value="CheY-like_superfamily"/>
</dbReference>
<name>A0A7X6I9F8_9BACT</name>
<dbReference type="AlphaFoldDB" id="A0A7X6I9F8"/>
<protein>
    <submittedName>
        <fullName evidence="3">Response regulator transcription factor</fullName>
    </submittedName>
</protein>
<dbReference type="Gene3D" id="3.40.50.2300">
    <property type="match status" value="1"/>
</dbReference>
<keyword evidence="4" id="KW-1185">Reference proteome</keyword>
<dbReference type="SUPFAM" id="SSF52172">
    <property type="entry name" value="CheY-like"/>
    <property type="match status" value="1"/>
</dbReference>
<dbReference type="PROSITE" id="PS50110">
    <property type="entry name" value="RESPONSE_REGULATORY"/>
    <property type="match status" value="1"/>
</dbReference>
<dbReference type="InterPro" id="IPR001789">
    <property type="entry name" value="Sig_transdc_resp-reg_receiver"/>
</dbReference>
<evidence type="ECO:0000256" key="1">
    <source>
        <dbReference type="PROSITE-ProRule" id="PRU00169"/>
    </source>
</evidence>